<dbReference type="PROSITE" id="PS50297">
    <property type="entry name" value="ANK_REP_REGION"/>
    <property type="match status" value="1"/>
</dbReference>
<evidence type="ECO:0000256" key="1">
    <source>
        <dbReference type="ARBA" id="ARBA00022737"/>
    </source>
</evidence>
<comment type="caution">
    <text evidence="5">The sequence shown here is derived from an EMBL/GenBank/DDBJ whole genome shotgun (WGS) entry which is preliminary data.</text>
</comment>
<dbReference type="GO" id="GO:0085020">
    <property type="term" value="P:protein K6-linked ubiquitination"/>
    <property type="evidence" value="ECO:0007669"/>
    <property type="project" value="TreeGrafter"/>
</dbReference>
<dbReference type="InterPro" id="IPR002110">
    <property type="entry name" value="Ankyrin_rpt"/>
</dbReference>
<dbReference type="SUPFAM" id="SSF48403">
    <property type="entry name" value="Ankyrin repeat"/>
    <property type="match status" value="1"/>
</dbReference>
<dbReference type="Proteomes" id="UP000028582">
    <property type="component" value="Unassembled WGS sequence"/>
</dbReference>
<dbReference type="PANTHER" id="PTHR24171">
    <property type="entry name" value="ANKYRIN REPEAT DOMAIN-CONTAINING PROTEIN 39-RELATED"/>
    <property type="match status" value="1"/>
</dbReference>
<feature type="repeat" description="ANK" evidence="3">
    <location>
        <begin position="98"/>
        <end position="130"/>
    </location>
</feature>
<evidence type="ECO:0000256" key="3">
    <source>
        <dbReference type="PROSITE-ProRule" id="PRU00023"/>
    </source>
</evidence>
<reference evidence="5 6" key="1">
    <citation type="submission" date="2013-11" db="EMBL/GenBank/DDBJ databases">
        <title>The Genome Sequence of Phytophthora parasitica P1976.</title>
        <authorList>
            <consortium name="The Broad Institute Genomics Platform"/>
            <person name="Russ C."/>
            <person name="Tyler B."/>
            <person name="Panabieres F."/>
            <person name="Shan W."/>
            <person name="Tripathy S."/>
            <person name="Grunwald N."/>
            <person name="Machado M."/>
            <person name="Johnson C.S."/>
            <person name="Walker B."/>
            <person name="Young S."/>
            <person name="Zeng Q."/>
            <person name="Gargeya S."/>
            <person name="Fitzgerald M."/>
            <person name="Haas B."/>
            <person name="Abouelleil A."/>
            <person name="Allen A.W."/>
            <person name="Alvarado L."/>
            <person name="Arachchi H.M."/>
            <person name="Berlin A.M."/>
            <person name="Chapman S.B."/>
            <person name="Gainer-Dewar J."/>
            <person name="Goldberg J."/>
            <person name="Griggs A."/>
            <person name="Gujja S."/>
            <person name="Hansen M."/>
            <person name="Howarth C."/>
            <person name="Imamovic A."/>
            <person name="Ireland A."/>
            <person name="Larimer J."/>
            <person name="McCowan C."/>
            <person name="Murphy C."/>
            <person name="Pearson M."/>
            <person name="Poon T.W."/>
            <person name="Priest M."/>
            <person name="Roberts A."/>
            <person name="Saif S."/>
            <person name="Shea T."/>
            <person name="Sisk P."/>
            <person name="Sykes S."/>
            <person name="Wortman J."/>
            <person name="Nusbaum C."/>
            <person name="Birren B."/>
        </authorList>
    </citation>
    <scope>NUCLEOTIDE SEQUENCE [LARGE SCALE GENOMIC DNA]</scope>
    <source>
        <strain evidence="5 6">P1976</strain>
    </source>
</reference>
<feature type="region of interest" description="Disordered" evidence="4">
    <location>
        <begin position="216"/>
        <end position="241"/>
    </location>
</feature>
<organism evidence="5 6">
    <name type="scientific">Phytophthora nicotianae P1976</name>
    <dbReference type="NCBI Taxonomy" id="1317066"/>
    <lineage>
        <taxon>Eukaryota</taxon>
        <taxon>Sar</taxon>
        <taxon>Stramenopiles</taxon>
        <taxon>Oomycota</taxon>
        <taxon>Peronosporomycetes</taxon>
        <taxon>Peronosporales</taxon>
        <taxon>Peronosporaceae</taxon>
        <taxon>Phytophthora</taxon>
    </lineage>
</organism>
<dbReference type="AlphaFoldDB" id="A0A081A6C7"/>
<accession>A0A081A6C7</accession>
<gene>
    <name evidence="5" type="ORF">F444_09785</name>
</gene>
<sequence>MDGFVDLVDDLLSFSSQNTVVVEEKPRPEVSALDLVVAGDVEGLEQLLKDDPDFVINTRDSKTGRSLLHESCARGDMETVKLLLQKTKADLMLRTMLGRCTPLHLAVANNHRPVVFLLLSHGADALSRDRFGCSPMHYVKSLSVAKLLVQYGGKVLDYNTKKKHAVESVSNFVESIRQDSRIPVIERDAALEVYKTLIKYLEKQAEAEYRNKLKNLRQMKKETKDQALNNTNYSKRGKRRM</sequence>
<name>A0A081A6C7_PHYNI</name>
<protein>
    <submittedName>
        <fullName evidence="5">Uncharacterized protein</fullName>
    </submittedName>
</protein>
<dbReference type="Pfam" id="PF12796">
    <property type="entry name" value="Ank_2"/>
    <property type="match status" value="1"/>
</dbReference>
<keyword evidence="2 3" id="KW-0040">ANK repeat</keyword>
<dbReference type="PANTHER" id="PTHR24171:SF8">
    <property type="entry name" value="BRCA1-ASSOCIATED RING DOMAIN PROTEIN 1"/>
    <property type="match status" value="1"/>
</dbReference>
<evidence type="ECO:0000313" key="5">
    <source>
        <dbReference type="EMBL" id="ETO74438.1"/>
    </source>
</evidence>
<evidence type="ECO:0000256" key="4">
    <source>
        <dbReference type="SAM" id="MobiDB-lite"/>
    </source>
</evidence>
<dbReference type="PROSITE" id="PS50088">
    <property type="entry name" value="ANK_REPEAT"/>
    <property type="match status" value="1"/>
</dbReference>
<dbReference type="GO" id="GO:0004842">
    <property type="term" value="F:ubiquitin-protein transferase activity"/>
    <property type="evidence" value="ECO:0007669"/>
    <property type="project" value="TreeGrafter"/>
</dbReference>
<evidence type="ECO:0000256" key="2">
    <source>
        <dbReference type="ARBA" id="ARBA00023043"/>
    </source>
</evidence>
<dbReference type="Gene3D" id="1.25.40.20">
    <property type="entry name" value="Ankyrin repeat-containing domain"/>
    <property type="match status" value="1"/>
</dbReference>
<dbReference type="SMART" id="SM00248">
    <property type="entry name" value="ANK"/>
    <property type="match status" value="3"/>
</dbReference>
<proteinExistence type="predicted"/>
<evidence type="ECO:0000313" key="6">
    <source>
        <dbReference type="Proteomes" id="UP000028582"/>
    </source>
</evidence>
<dbReference type="InterPro" id="IPR036770">
    <property type="entry name" value="Ankyrin_rpt-contain_sf"/>
</dbReference>
<dbReference type="OrthoDB" id="204260at2759"/>
<dbReference type="EMBL" id="ANJA01001798">
    <property type="protein sequence ID" value="ETO74438.1"/>
    <property type="molecule type" value="Genomic_DNA"/>
</dbReference>
<keyword evidence="1" id="KW-0677">Repeat</keyword>